<dbReference type="PANTHER" id="PTHR30093:SF2">
    <property type="entry name" value="TYPE II SECRETION SYSTEM PROTEIN H"/>
    <property type="match status" value="1"/>
</dbReference>
<reference evidence="3 4" key="1">
    <citation type="submission" date="2012-02" db="EMBL/GenBank/DDBJ databases">
        <title>Complete sequence of chromosome of Singulisphaera acidiphila DSM 18658.</title>
        <authorList>
            <consortium name="US DOE Joint Genome Institute (JGI-PGF)"/>
            <person name="Lucas S."/>
            <person name="Copeland A."/>
            <person name="Lapidus A."/>
            <person name="Glavina del Rio T."/>
            <person name="Dalin E."/>
            <person name="Tice H."/>
            <person name="Bruce D."/>
            <person name="Goodwin L."/>
            <person name="Pitluck S."/>
            <person name="Peters L."/>
            <person name="Ovchinnikova G."/>
            <person name="Chertkov O."/>
            <person name="Kyrpides N."/>
            <person name="Mavromatis K."/>
            <person name="Ivanova N."/>
            <person name="Brettin T."/>
            <person name="Detter J.C."/>
            <person name="Han C."/>
            <person name="Larimer F."/>
            <person name="Land M."/>
            <person name="Hauser L."/>
            <person name="Markowitz V."/>
            <person name="Cheng J.-F."/>
            <person name="Hugenholtz P."/>
            <person name="Woyke T."/>
            <person name="Wu D."/>
            <person name="Tindall B."/>
            <person name="Pomrenke H."/>
            <person name="Brambilla E."/>
            <person name="Klenk H.-P."/>
            <person name="Eisen J.A."/>
        </authorList>
    </citation>
    <scope>NUCLEOTIDE SEQUENCE [LARGE SCALE GENOMIC DNA]</scope>
    <source>
        <strain evidence="4">ATCC BAA-1392 / DSM 18658 / VKM B-2454 / MOB10</strain>
    </source>
</reference>
<evidence type="ECO:0000313" key="3">
    <source>
        <dbReference type="EMBL" id="AGA26261.1"/>
    </source>
</evidence>
<dbReference type="RefSeq" id="WP_015245428.1">
    <property type="nucleotide sequence ID" value="NC_019892.1"/>
</dbReference>
<protein>
    <recommendedName>
        <fullName evidence="2">DUF1559 domain-containing protein</fullName>
    </recommendedName>
</protein>
<dbReference type="NCBIfam" id="TIGR04294">
    <property type="entry name" value="pre_pil_HX9DG"/>
    <property type="match status" value="1"/>
</dbReference>
<sequence length="409" mass="43993">MLIHGCPHRGIKVIDLMVIVLIIGLGFALLLPPIMAAREAGRRTQCANNLRQLGLGLLNFSSSKNRFPNAGTFFDDPLVHGGTPANSIIARSIENPASFHGKADAWLRNWIVDILPYLDANDQSNFWRFDESYLSRKGLNPASPSPNNFEVSSTALGVLKCPNVRTPKRGQGILSYVVNGGYSRWHAIPLSWNGGKRDGQSKNGQQLRWTPPGSTWQETQAVSHKLGVMFLGTHTGDQPWDIATGPNDISDGSSMTLLLAENTLAGYSPGTRYSGGIPTNWACPLPNFCMFLASDDVCQSARSTTDCLAGSLEPGPSGMDGKGWAWANRPGTYENIGYGQNLSVEGSFPFANSGHSNGGNFVFCDGATRFLSNSIDGTVYAKLISPAGGQLPPSLLQGPLALDRWEQAP</sequence>
<dbReference type="AlphaFoldDB" id="L0DC61"/>
<dbReference type="Proteomes" id="UP000010798">
    <property type="component" value="Chromosome"/>
</dbReference>
<evidence type="ECO:0000259" key="2">
    <source>
        <dbReference type="Pfam" id="PF07596"/>
    </source>
</evidence>
<gene>
    <name evidence="3" type="ordered locus">Sinac_1899</name>
</gene>
<dbReference type="InterPro" id="IPR027558">
    <property type="entry name" value="Pre_pil_HX9DG_C"/>
</dbReference>
<dbReference type="SUPFAM" id="SSF54523">
    <property type="entry name" value="Pili subunits"/>
    <property type="match status" value="1"/>
</dbReference>
<feature type="region of interest" description="Disordered" evidence="1">
    <location>
        <begin position="194"/>
        <end position="214"/>
    </location>
</feature>
<dbReference type="InterPro" id="IPR011453">
    <property type="entry name" value="DUF1559"/>
</dbReference>
<feature type="domain" description="DUF1559" evidence="2">
    <location>
        <begin position="36"/>
        <end position="376"/>
    </location>
</feature>
<dbReference type="PANTHER" id="PTHR30093">
    <property type="entry name" value="GENERAL SECRETION PATHWAY PROTEIN G"/>
    <property type="match status" value="1"/>
</dbReference>
<feature type="compositionally biased region" description="Polar residues" evidence="1">
    <location>
        <begin position="201"/>
        <end position="214"/>
    </location>
</feature>
<dbReference type="Pfam" id="PF07596">
    <property type="entry name" value="SBP_bac_10"/>
    <property type="match status" value="1"/>
</dbReference>
<dbReference type="EMBL" id="CP003364">
    <property type="protein sequence ID" value="AGA26261.1"/>
    <property type="molecule type" value="Genomic_DNA"/>
</dbReference>
<dbReference type="STRING" id="886293.Sinac_1899"/>
<organism evidence="3 4">
    <name type="scientific">Singulisphaera acidiphila (strain ATCC BAA-1392 / DSM 18658 / VKM B-2454 / MOB10)</name>
    <dbReference type="NCBI Taxonomy" id="886293"/>
    <lineage>
        <taxon>Bacteria</taxon>
        <taxon>Pseudomonadati</taxon>
        <taxon>Planctomycetota</taxon>
        <taxon>Planctomycetia</taxon>
        <taxon>Isosphaerales</taxon>
        <taxon>Isosphaeraceae</taxon>
        <taxon>Singulisphaera</taxon>
    </lineage>
</organism>
<dbReference type="eggNOG" id="COG2165">
    <property type="taxonomic scope" value="Bacteria"/>
</dbReference>
<keyword evidence="4" id="KW-1185">Reference proteome</keyword>
<dbReference type="OrthoDB" id="269098at2"/>
<evidence type="ECO:0000313" key="4">
    <source>
        <dbReference type="Proteomes" id="UP000010798"/>
    </source>
</evidence>
<proteinExistence type="predicted"/>
<dbReference type="InterPro" id="IPR045584">
    <property type="entry name" value="Pilin-like"/>
</dbReference>
<name>L0DC61_SINAD</name>
<accession>L0DC61</accession>
<dbReference type="HOGENOM" id="CLU_041661_0_0_0"/>
<evidence type="ECO:0000256" key="1">
    <source>
        <dbReference type="SAM" id="MobiDB-lite"/>
    </source>
</evidence>
<dbReference type="KEGG" id="saci:Sinac_1899"/>